<dbReference type="Gene3D" id="1.20.120.530">
    <property type="entry name" value="GntR ligand-binding domain-like"/>
    <property type="match status" value="1"/>
</dbReference>
<keyword evidence="1" id="KW-0805">Transcription regulation</keyword>
<gene>
    <name evidence="5" type="primary">fadR</name>
    <name evidence="5" type="ORF">ERL59_02835</name>
</gene>
<dbReference type="Pfam" id="PF07840">
    <property type="entry name" value="FadR_C"/>
    <property type="match status" value="1"/>
</dbReference>
<dbReference type="GO" id="GO:0000062">
    <property type="term" value="F:fatty-acyl-CoA binding"/>
    <property type="evidence" value="ECO:0007669"/>
    <property type="project" value="InterPro"/>
</dbReference>
<dbReference type="Gene3D" id="1.10.10.10">
    <property type="entry name" value="Winged helix-like DNA-binding domain superfamily/Winged helix DNA-binding domain"/>
    <property type="match status" value="1"/>
</dbReference>
<dbReference type="PANTHER" id="PTHR43537:SF52">
    <property type="entry name" value="FATTY ACID METABOLISM REGULATOR PROTEIN"/>
    <property type="match status" value="1"/>
</dbReference>
<dbReference type="RefSeq" id="WP_160644297.1">
    <property type="nucleotide sequence ID" value="NZ_SIJB01000007.1"/>
</dbReference>
<sequence>MEKKQTYVNPTQTIDQLLIKAILNNEFPPGSTLPPERELSSKLGIARTTLRESLQRLARDKWLTIRKGQPTLVNHFWQEGNLNTLENIIANTEQPTKNFVVHLLEVRSSLAPAFVHDAVLKNPAKVIAILAKSDELKDDPASFTSFDWELQKQLSVLSENPIYVLLINSFSRIYEHMGQLYFSHLQNREATRLFYTRLLAAAMARDPIQAEQITKEDMLKSITLWKNASN</sequence>
<dbReference type="GO" id="GO:0003677">
    <property type="term" value="F:DNA binding"/>
    <property type="evidence" value="ECO:0007669"/>
    <property type="project" value="UniProtKB-KW"/>
</dbReference>
<dbReference type="InterPro" id="IPR008920">
    <property type="entry name" value="TF_FadR/GntR_C"/>
</dbReference>
<dbReference type="InterPro" id="IPR000524">
    <property type="entry name" value="Tscrpt_reg_HTH_GntR"/>
</dbReference>
<dbReference type="Pfam" id="PF00392">
    <property type="entry name" value="GntR"/>
    <property type="match status" value="1"/>
</dbReference>
<keyword evidence="6" id="KW-1185">Reference proteome</keyword>
<dbReference type="NCBIfam" id="NF003444">
    <property type="entry name" value="PRK04984.1"/>
    <property type="match status" value="1"/>
</dbReference>
<dbReference type="GO" id="GO:0003700">
    <property type="term" value="F:DNA-binding transcription factor activity"/>
    <property type="evidence" value="ECO:0007669"/>
    <property type="project" value="InterPro"/>
</dbReference>
<organism evidence="5 6">
    <name type="scientific">Chengkuizengella marina</name>
    <dbReference type="NCBI Taxonomy" id="2507566"/>
    <lineage>
        <taxon>Bacteria</taxon>
        <taxon>Bacillati</taxon>
        <taxon>Bacillota</taxon>
        <taxon>Bacilli</taxon>
        <taxon>Bacillales</taxon>
        <taxon>Paenibacillaceae</taxon>
        <taxon>Chengkuizengella</taxon>
    </lineage>
</organism>
<dbReference type="SUPFAM" id="SSF46785">
    <property type="entry name" value="Winged helix' DNA-binding domain"/>
    <property type="match status" value="1"/>
</dbReference>
<dbReference type="SMART" id="SM00345">
    <property type="entry name" value="HTH_GNTR"/>
    <property type="match status" value="1"/>
</dbReference>
<evidence type="ECO:0000256" key="2">
    <source>
        <dbReference type="ARBA" id="ARBA00023125"/>
    </source>
</evidence>
<evidence type="ECO:0000256" key="1">
    <source>
        <dbReference type="ARBA" id="ARBA00023015"/>
    </source>
</evidence>
<dbReference type="Proteomes" id="UP000448943">
    <property type="component" value="Unassembled WGS sequence"/>
</dbReference>
<dbReference type="InterPro" id="IPR036390">
    <property type="entry name" value="WH_DNA-bd_sf"/>
</dbReference>
<dbReference type="SUPFAM" id="SSF48008">
    <property type="entry name" value="GntR ligand-binding domain-like"/>
    <property type="match status" value="1"/>
</dbReference>
<comment type="caution">
    <text evidence="5">The sequence shown here is derived from an EMBL/GenBank/DDBJ whole genome shotgun (WGS) entry which is preliminary data.</text>
</comment>
<evidence type="ECO:0000259" key="4">
    <source>
        <dbReference type="PROSITE" id="PS50949"/>
    </source>
</evidence>
<evidence type="ECO:0000256" key="3">
    <source>
        <dbReference type="ARBA" id="ARBA00023163"/>
    </source>
</evidence>
<protein>
    <submittedName>
        <fullName evidence="5">Fatty acid metabolism transcriptional regulator FadR</fullName>
    </submittedName>
</protein>
<accession>A0A6N9PY49</accession>
<dbReference type="InterPro" id="IPR028374">
    <property type="entry name" value="FadR_C"/>
</dbReference>
<reference evidence="5 6" key="1">
    <citation type="submission" date="2019-01" db="EMBL/GenBank/DDBJ databases">
        <title>Chengkuizengella sp. nov., isolated from deep-sea sediment of East Pacific Ocean.</title>
        <authorList>
            <person name="Yang J."/>
            <person name="Lai Q."/>
            <person name="Shao Z."/>
        </authorList>
    </citation>
    <scope>NUCLEOTIDE SEQUENCE [LARGE SCALE GENOMIC DNA]</scope>
    <source>
        <strain evidence="5 6">YPA3-1-1</strain>
    </source>
</reference>
<name>A0A6N9PY49_9BACL</name>
<dbReference type="InterPro" id="IPR036388">
    <property type="entry name" value="WH-like_DNA-bd_sf"/>
</dbReference>
<evidence type="ECO:0000313" key="6">
    <source>
        <dbReference type="Proteomes" id="UP000448943"/>
    </source>
</evidence>
<proteinExistence type="predicted"/>
<feature type="domain" description="HTH gntR-type" evidence="4">
    <location>
        <begin position="8"/>
        <end position="76"/>
    </location>
</feature>
<keyword evidence="2" id="KW-0238">DNA-binding</keyword>
<dbReference type="PRINTS" id="PR00035">
    <property type="entry name" value="HTHGNTR"/>
</dbReference>
<dbReference type="PROSITE" id="PS50949">
    <property type="entry name" value="HTH_GNTR"/>
    <property type="match status" value="1"/>
</dbReference>
<evidence type="ECO:0000313" key="5">
    <source>
        <dbReference type="EMBL" id="NBI27897.1"/>
    </source>
</evidence>
<dbReference type="GO" id="GO:0019217">
    <property type="term" value="P:regulation of fatty acid metabolic process"/>
    <property type="evidence" value="ECO:0007669"/>
    <property type="project" value="InterPro"/>
</dbReference>
<dbReference type="OrthoDB" id="9781630at2"/>
<dbReference type="CDD" id="cd07377">
    <property type="entry name" value="WHTH_GntR"/>
    <property type="match status" value="1"/>
</dbReference>
<dbReference type="AlphaFoldDB" id="A0A6N9PY49"/>
<keyword evidence="3" id="KW-0804">Transcription</keyword>
<dbReference type="EMBL" id="SIJB01000007">
    <property type="protein sequence ID" value="NBI27897.1"/>
    <property type="molecule type" value="Genomic_DNA"/>
</dbReference>
<dbReference type="PANTHER" id="PTHR43537">
    <property type="entry name" value="TRANSCRIPTIONAL REGULATOR, GNTR FAMILY"/>
    <property type="match status" value="1"/>
</dbReference>